<evidence type="ECO:0000259" key="1">
    <source>
        <dbReference type="Pfam" id="PF13298"/>
    </source>
</evidence>
<comment type="caution">
    <text evidence="2">The sequence shown here is derived from an EMBL/GenBank/DDBJ whole genome shotgun (WGS) entry which is preliminary data.</text>
</comment>
<evidence type="ECO:0000313" key="2">
    <source>
        <dbReference type="EMBL" id="PQO41714.1"/>
    </source>
</evidence>
<sequence>MCKATCHRKAFRGKQTRRYINGMPRFVLLHHRTPPHAAKPDHYDLMLEDGDVLKTFTLWQLPDLSGPVTALADFDHRLAYLDYEGPVSNDRGEVAQADAGTFAWIIREKGRIEVELSGRCFQGVLKLELQEDPSEEEGSDSTTSV</sequence>
<dbReference type="InterPro" id="IPR014144">
    <property type="entry name" value="LigD_PE_domain"/>
</dbReference>
<dbReference type="EMBL" id="PUIB01000005">
    <property type="protein sequence ID" value="PQO41714.1"/>
    <property type="molecule type" value="Genomic_DNA"/>
</dbReference>
<proteinExistence type="predicted"/>
<evidence type="ECO:0000313" key="3">
    <source>
        <dbReference type="Proteomes" id="UP000239388"/>
    </source>
</evidence>
<name>A0A2S8GCA4_9BACT</name>
<protein>
    <recommendedName>
        <fullName evidence="1">DNA ligase D 3'-phosphoesterase domain-containing protein</fullName>
    </recommendedName>
</protein>
<feature type="domain" description="DNA ligase D 3'-phosphoesterase" evidence="1">
    <location>
        <begin position="36"/>
        <end position="124"/>
    </location>
</feature>
<gene>
    <name evidence="2" type="ORF">C5Y98_03050</name>
</gene>
<dbReference type="Proteomes" id="UP000239388">
    <property type="component" value="Unassembled WGS sequence"/>
</dbReference>
<accession>A0A2S8GCA4</accession>
<dbReference type="AlphaFoldDB" id="A0A2S8GCA4"/>
<organism evidence="2 3">
    <name type="scientific">Blastopirellula marina</name>
    <dbReference type="NCBI Taxonomy" id="124"/>
    <lineage>
        <taxon>Bacteria</taxon>
        <taxon>Pseudomonadati</taxon>
        <taxon>Planctomycetota</taxon>
        <taxon>Planctomycetia</taxon>
        <taxon>Pirellulales</taxon>
        <taxon>Pirellulaceae</taxon>
        <taxon>Blastopirellula</taxon>
    </lineage>
</organism>
<reference evidence="2 3" key="1">
    <citation type="submission" date="2018-02" db="EMBL/GenBank/DDBJ databases">
        <title>Comparative genomes isolates from brazilian mangrove.</title>
        <authorList>
            <person name="Araujo J.E."/>
            <person name="Taketani R.G."/>
            <person name="Silva M.C.P."/>
            <person name="Loureco M.V."/>
            <person name="Andreote F.D."/>
        </authorList>
    </citation>
    <scope>NUCLEOTIDE SEQUENCE [LARGE SCALE GENOMIC DNA]</scope>
    <source>
        <strain evidence="2 3">NAP PRIS-MGV</strain>
    </source>
</reference>
<dbReference type="Pfam" id="PF13298">
    <property type="entry name" value="LigD_N"/>
    <property type="match status" value="1"/>
</dbReference>